<reference evidence="1 2" key="1">
    <citation type="submission" date="2020-06" db="EMBL/GenBank/DDBJ databases">
        <authorList>
            <person name="Persinger R.D."/>
            <person name="Temple L."/>
        </authorList>
    </citation>
    <scope>NUCLEOTIDE SEQUENCE [LARGE SCALE GENOMIC DNA]</scope>
</reference>
<dbReference type="GeneID" id="63642526"/>
<evidence type="ECO:0000313" key="1">
    <source>
        <dbReference type="EMBL" id="QMP19209.1"/>
    </source>
</evidence>
<keyword evidence="2" id="KW-1185">Reference proteome</keyword>
<dbReference type="EMBL" id="MT613935">
    <property type="protein sequence ID" value="QMP19209.1"/>
    <property type="molecule type" value="Genomic_DNA"/>
</dbReference>
<protein>
    <submittedName>
        <fullName evidence="1">Uncharacterized protein</fullName>
    </submittedName>
</protein>
<name>A0A7D7JBK1_9CAUD</name>
<sequence length="61" mass="6980">MNWLGMLALAIAVMLTLDHARQPDDLDQQQATYCEMVQTFKDTRGQYGWPDYRGNAAEVCK</sequence>
<evidence type="ECO:0000313" key="2">
    <source>
        <dbReference type="Proteomes" id="UP000514744"/>
    </source>
</evidence>
<proteinExistence type="predicted"/>
<dbReference type="RefSeq" id="YP_010038054.1">
    <property type="nucleotide sequence ID" value="NC_054149.1"/>
</dbReference>
<organism evidence="1 2">
    <name type="scientific">Pseudomonas phage Persinger</name>
    <dbReference type="NCBI Taxonomy" id="2749430"/>
    <lineage>
        <taxon>Viruses</taxon>
        <taxon>Duplodnaviria</taxon>
        <taxon>Heunggongvirae</taxon>
        <taxon>Uroviricota</taxon>
        <taxon>Caudoviricetes</taxon>
        <taxon>Harrisonburgvirus</taxon>
        <taxon>Harrisonburgvirus persinger</taxon>
    </lineage>
</organism>
<dbReference type="Proteomes" id="UP000514744">
    <property type="component" value="Segment"/>
</dbReference>
<dbReference type="KEGG" id="vg:63642526"/>
<accession>A0A7D7JBK1</accession>